<reference evidence="2" key="2">
    <citation type="submission" date="2025-09" db="UniProtKB">
        <authorList>
            <consortium name="Ensembl"/>
        </authorList>
    </citation>
    <scope>IDENTIFICATION</scope>
</reference>
<dbReference type="AlphaFoldDB" id="A0A3Q3CX67"/>
<sequence>MKFHAFVFILLFICTYLSLAQGSYGKCCLGYVNDIKKKRNIVGYTIVRSFTSDWFCFPALSNSSIINKHRLTEKEKPNLGSA</sequence>
<keyword evidence="1" id="KW-0732">Signal</keyword>
<proteinExistence type="predicted"/>
<dbReference type="Ensembl" id="ENSHBUT00000034596.1">
    <property type="protein sequence ID" value="ENSHBUP00000032803.1"/>
    <property type="gene ID" value="ENSHBUG00000019336.1"/>
</dbReference>
<organism evidence="2 3">
    <name type="scientific">Haplochromis burtoni</name>
    <name type="common">Burton's mouthbrooder</name>
    <name type="synonym">Chromis burtoni</name>
    <dbReference type="NCBI Taxonomy" id="8153"/>
    <lineage>
        <taxon>Eukaryota</taxon>
        <taxon>Metazoa</taxon>
        <taxon>Chordata</taxon>
        <taxon>Craniata</taxon>
        <taxon>Vertebrata</taxon>
        <taxon>Euteleostomi</taxon>
        <taxon>Actinopterygii</taxon>
        <taxon>Neopterygii</taxon>
        <taxon>Teleostei</taxon>
        <taxon>Neoteleostei</taxon>
        <taxon>Acanthomorphata</taxon>
        <taxon>Ovalentaria</taxon>
        <taxon>Cichlomorphae</taxon>
        <taxon>Cichliformes</taxon>
        <taxon>Cichlidae</taxon>
        <taxon>African cichlids</taxon>
        <taxon>Pseudocrenilabrinae</taxon>
        <taxon>Haplochromini</taxon>
        <taxon>Haplochromis</taxon>
    </lineage>
</organism>
<accession>A0A3Q3CX67</accession>
<dbReference type="STRING" id="8153.ENSHBUP00000032803"/>
<evidence type="ECO:0000313" key="2">
    <source>
        <dbReference type="Ensembl" id="ENSHBUP00000032803.1"/>
    </source>
</evidence>
<keyword evidence="3" id="KW-1185">Reference proteome</keyword>
<evidence type="ECO:0000313" key="3">
    <source>
        <dbReference type="Proteomes" id="UP000264840"/>
    </source>
</evidence>
<feature type="chain" id="PRO_5018710946" description="Chemokine interleukin-8-like domain-containing protein" evidence="1">
    <location>
        <begin position="23"/>
        <end position="82"/>
    </location>
</feature>
<evidence type="ECO:0000256" key="1">
    <source>
        <dbReference type="SAM" id="SignalP"/>
    </source>
</evidence>
<feature type="signal peptide" evidence="1">
    <location>
        <begin position="1"/>
        <end position="22"/>
    </location>
</feature>
<reference evidence="2" key="1">
    <citation type="submission" date="2025-08" db="UniProtKB">
        <authorList>
            <consortium name="Ensembl"/>
        </authorList>
    </citation>
    <scope>IDENTIFICATION</scope>
</reference>
<name>A0A3Q3CX67_HAPBU</name>
<dbReference type="Proteomes" id="UP000264840">
    <property type="component" value="Unplaced"/>
</dbReference>
<protein>
    <recommendedName>
        <fullName evidence="4">Chemokine interleukin-8-like domain-containing protein</fullName>
    </recommendedName>
</protein>
<dbReference type="GeneTree" id="ENSGT01140000286113"/>
<evidence type="ECO:0008006" key="4">
    <source>
        <dbReference type="Google" id="ProtNLM"/>
    </source>
</evidence>